<dbReference type="PANTHER" id="PTHR21496:SF23">
    <property type="entry name" value="3-PHENYLPROPIONATE_CINNAMIC ACID DIOXYGENASE FERREDOXIN SUBUNIT"/>
    <property type="match status" value="1"/>
</dbReference>
<dbReference type="EMBL" id="LR134406">
    <property type="protein sequence ID" value="VEH69752.1"/>
    <property type="molecule type" value="Genomic_DNA"/>
</dbReference>
<dbReference type="GO" id="GO:0051213">
    <property type="term" value="F:dioxygenase activity"/>
    <property type="evidence" value="ECO:0007669"/>
    <property type="project" value="UniProtKB-KW"/>
</dbReference>
<accession>A0A3N4CVA0</accession>
<reference evidence="7 8" key="1">
    <citation type="submission" date="2018-12" db="EMBL/GenBank/DDBJ databases">
        <authorList>
            <consortium name="Pathogen Informatics"/>
        </authorList>
    </citation>
    <scope>NUCLEOTIDE SEQUENCE [LARGE SCALE GENOMIC DNA]</scope>
    <source>
        <strain evidence="7 8">NCTC12967</strain>
    </source>
</reference>
<evidence type="ECO:0000256" key="3">
    <source>
        <dbReference type="ARBA" id="ARBA00023004"/>
    </source>
</evidence>
<dbReference type="AlphaFoldDB" id="A0A3N4CVA0"/>
<dbReference type="GO" id="GO:0004497">
    <property type="term" value="F:monooxygenase activity"/>
    <property type="evidence" value="ECO:0007669"/>
    <property type="project" value="UniProtKB-ARBA"/>
</dbReference>
<keyword evidence="2" id="KW-0479">Metal-binding</keyword>
<sequence>MSFVAVATLDELIPEIPLAVDEHEIAIVLHRGEYFAIHNLCSHGHVPLSDGDVEDGSIECYLHGSRFDLRSGRALCLPATEPVNVYPVQIDDQQVLVDLDHPITEFQES</sequence>
<dbReference type="GeneID" id="64406510"/>
<dbReference type="PANTHER" id="PTHR21496">
    <property type="entry name" value="FERREDOXIN-RELATED"/>
    <property type="match status" value="1"/>
</dbReference>
<dbReference type="GO" id="GO:0046872">
    <property type="term" value="F:metal ion binding"/>
    <property type="evidence" value="ECO:0007669"/>
    <property type="project" value="UniProtKB-KW"/>
</dbReference>
<dbReference type="GO" id="GO:0016705">
    <property type="term" value="F:oxidoreductase activity, acting on paired donors, with incorporation or reduction of molecular oxygen"/>
    <property type="evidence" value="ECO:0007669"/>
    <property type="project" value="UniProtKB-ARBA"/>
</dbReference>
<dbReference type="InterPro" id="IPR017941">
    <property type="entry name" value="Rieske_2Fe-2S"/>
</dbReference>
<dbReference type="OrthoDB" id="147178at2"/>
<gene>
    <name evidence="7" type="primary">andAb</name>
    <name evidence="6" type="ORF">J5A53_10400</name>
    <name evidence="7" type="ORF">NCTC12967_01030</name>
</gene>
<dbReference type="SUPFAM" id="SSF50022">
    <property type="entry name" value="ISP domain"/>
    <property type="match status" value="1"/>
</dbReference>
<evidence type="ECO:0000313" key="8">
    <source>
        <dbReference type="Proteomes" id="UP000273044"/>
    </source>
</evidence>
<evidence type="ECO:0000313" key="7">
    <source>
        <dbReference type="EMBL" id="VEH69752.1"/>
    </source>
</evidence>
<organism evidence="7 8">
    <name type="scientific">Arachnia propionica</name>
    <dbReference type="NCBI Taxonomy" id="1750"/>
    <lineage>
        <taxon>Bacteria</taxon>
        <taxon>Bacillati</taxon>
        <taxon>Actinomycetota</taxon>
        <taxon>Actinomycetes</taxon>
        <taxon>Propionibacteriales</taxon>
        <taxon>Propionibacteriaceae</taxon>
        <taxon>Arachnia</taxon>
    </lineage>
</organism>
<dbReference type="OMA" id="VECSLHM"/>
<dbReference type="Proteomes" id="UP000273044">
    <property type="component" value="Chromosome"/>
</dbReference>
<dbReference type="Proteomes" id="UP000677180">
    <property type="component" value="Chromosome"/>
</dbReference>
<feature type="domain" description="Rieske" evidence="5">
    <location>
        <begin position="4"/>
        <end position="97"/>
    </location>
</feature>
<dbReference type="PROSITE" id="PS51296">
    <property type="entry name" value="RIESKE"/>
    <property type="match status" value="1"/>
</dbReference>
<keyword evidence="7" id="KW-0223">Dioxygenase</keyword>
<dbReference type="CDD" id="cd03528">
    <property type="entry name" value="Rieske_RO_ferredoxin"/>
    <property type="match status" value="1"/>
</dbReference>
<dbReference type="Gene3D" id="2.102.10.10">
    <property type="entry name" value="Rieske [2Fe-2S] iron-sulphur domain"/>
    <property type="match status" value="1"/>
</dbReference>
<keyword evidence="4" id="KW-0411">Iron-sulfur</keyword>
<evidence type="ECO:0000256" key="4">
    <source>
        <dbReference type="ARBA" id="ARBA00023014"/>
    </source>
</evidence>
<name>A0A3N4CVA0_9ACTN</name>
<keyword evidence="7" id="KW-0560">Oxidoreductase</keyword>
<keyword evidence="3" id="KW-0408">Iron</keyword>
<proteinExistence type="predicted"/>
<keyword evidence="8" id="KW-1185">Reference proteome</keyword>
<keyword evidence="1" id="KW-0001">2Fe-2S</keyword>
<evidence type="ECO:0000259" key="5">
    <source>
        <dbReference type="PROSITE" id="PS51296"/>
    </source>
</evidence>
<evidence type="ECO:0000313" key="6">
    <source>
        <dbReference type="EMBL" id="QUC10211.1"/>
    </source>
</evidence>
<dbReference type="EMBL" id="CP072385">
    <property type="protein sequence ID" value="QUC10211.1"/>
    <property type="molecule type" value="Genomic_DNA"/>
</dbReference>
<protein>
    <submittedName>
        <fullName evidence="7">Anthranilate 1,2-dioxygenase ferredoxin subunit</fullName>
    </submittedName>
    <submittedName>
        <fullName evidence="6">Non-heme iron oxygenase ferredoxin subunit</fullName>
    </submittedName>
</protein>
<evidence type="ECO:0000256" key="1">
    <source>
        <dbReference type="ARBA" id="ARBA00022714"/>
    </source>
</evidence>
<reference evidence="6" key="2">
    <citation type="submission" date="2021-03" db="EMBL/GenBank/DDBJ databases">
        <title>Human Oral Microbial Genomes.</title>
        <authorList>
            <person name="Johnston C.D."/>
            <person name="Chen T."/>
            <person name="Dewhirst F.E."/>
        </authorList>
    </citation>
    <scope>NUCLEOTIDE SEQUENCE</scope>
    <source>
        <strain evidence="6">F0714</strain>
    </source>
</reference>
<dbReference type="InterPro" id="IPR036922">
    <property type="entry name" value="Rieske_2Fe-2S_sf"/>
</dbReference>
<dbReference type="GO" id="GO:0051537">
    <property type="term" value="F:2 iron, 2 sulfur cluster binding"/>
    <property type="evidence" value="ECO:0007669"/>
    <property type="project" value="UniProtKB-KW"/>
</dbReference>
<evidence type="ECO:0000256" key="2">
    <source>
        <dbReference type="ARBA" id="ARBA00022723"/>
    </source>
</evidence>
<dbReference type="Pfam" id="PF00355">
    <property type="entry name" value="Rieske"/>
    <property type="match status" value="1"/>
</dbReference>
<dbReference type="RefSeq" id="WP_014846144.1">
    <property type="nucleotide sequence ID" value="NZ_CAJZDL010000005.1"/>
</dbReference>